<evidence type="ECO:0000256" key="1">
    <source>
        <dbReference type="ARBA" id="ARBA00004651"/>
    </source>
</evidence>
<dbReference type="InterPro" id="IPR036291">
    <property type="entry name" value="NAD(P)-bd_dom_sf"/>
</dbReference>
<dbReference type="SUPFAM" id="SSF51735">
    <property type="entry name" value="NAD(P)-binding Rossmann-fold domains"/>
    <property type="match status" value="1"/>
</dbReference>
<dbReference type="Gene3D" id="1.10.287.70">
    <property type="match status" value="1"/>
</dbReference>
<name>A0A517QM77_9PLAN</name>
<dbReference type="GO" id="GO:0008324">
    <property type="term" value="F:monoatomic cation transmembrane transporter activity"/>
    <property type="evidence" value="ECO:0007669"/>
    <property type="project" value="InterPro"/>
</dbReference>
<feature type="domain" description="RCK C-terminal" evidence="4">
    <location>
        <begin position="245"/>
        <end position="329"/>
    </location>
</feature>
<reference evidence="5 6" key="1">
    <citation type="submission" date="2019-02" db="EMBL/GenBank/DDBJ databases">
        <title>Deep-cultivation of Planctomycetes and their phenomic and genomic characterization uncovers novel biology.</title>
        <authorList>
            <person name="Wiegand S."/>
            <person name="Jogler M."/>
            <person name="Boedeker C."/>
            <person name="Pinto D."/>
            <person name="Vollmers J."/>
            <person name="Rivas-Marin E."/>
            <person name="Kohn T."/>
            <person name="Peeters S.H."/>
            <person name="Heuer A."/>
            <person name="Rast P."/>
            <person name="Oberbeckmann S."/>
            <person name="Bunk B."/>
            <person name="Jeske O."/>
            <person name="Meyerdierks A."/>
            <person name="Storesund J.E."/>
            <person name="Kallscheuer N."/>
            <person name="Luecker S."/>
            <person name="Lage O.M."/>
            <person name="Pohl T."/>
            <person name="Merkel B.J."/>
            <person name="Hornburger P."/>
            <person name="Mueller R.-W."/>
            <person name="Bruemmer F."/>
            <person name="Labrenz M."/>
            <person name="Spormann A.M."/>
            <person name="Op den Camp H."/>
            <person name="Overmann J."/>
            <person name="Amann R."/>
            <person name="Jetten M.S.M."/>
            <person name="Mascher T."/>
            <person name="Medema M.H."/>
            <person name="Devos D.P."/>
            <person name="Kaster A.-K."/>
            <person name="Ovreas L."/>
            <person name="Rohde M."/>
            <person name="Galperin M.Y."/>
            <person name="Jogler C."/>
        </authorList>
    </citation>
    <scope>NUCLEOTIDE SEQUENCE [LARGE SCALE GENOMIC DNA]</scope>
    <source>
        <strain evidence="5 6">Mal48</strain>
    </source>
</reference>
<organism evidence="5 6">
    <name type="scientific">Thalassoglobus polymorphus</name>
    <dbReference type="NCBI Taxonomy" id="2527994"/>
    <lineage>
        <taxon>Bacteria</taxon>
        <taxon>Pseudomonadati</taxon>
        <taxon>Planctomycetota</taxon>
        <taxon>Planctomycetia</taxon>
        <taxon>Planctomycetales</taxon>
        <taxon>Planctomycetaceae</taxon>
        <taxon>Thalassoglobus</taxon>
    </lineage>
</organism>
<dbReference type="GO" id="GO:0006813">
    <property type="term" value="P:potassium ion transport"/>
    <property type="evidence" value="ECO:0007669"/>
    <property type="project" value="InterPro"/>
</dbReference>
<dbReference type="KEGG" id="tpol:Mal48_19830"/>
<dbReference type="SUPFAM" id="SSF116726">
    <property type="entry name" value="TrkA C-terminal domain-like"/>
    <property type="match status" value="1"/>
</dbReference>
<feature type="domain" description="RCK N-terminal" evidence="3">
    <location>
        <begin position="105"/>
        <end position="223"/>
    </location>
</feature>
<dbReference type="AlphaFoldDB" id="A0A517QM77"/>
<dbReference type="InterPro" id="IPR003148">
    <property type="entry name" value="RCK_N"/>
</dbReference>
<evidence type="ECO:0000259" key="4">
    <source>
        <dbReference type="PROSITE" id="PS51202"/>
    </source>
</evidence>
<dbReference type="Gene3D" id="3.40.50.720">
    <property type="entry name" value="NAD(P)-binding Rossmann-like Domain"/>
    <property type="match status" value="1"/>
</dbReference>
<dbReference type="OrthoDB" id="9785285at2"/>
<dbReference type="InterPro" id="IPR050721">
    <property type="entry name" value="Trk_Ktr_HKT_K-transport"/>
</dbReference>
<dbReference type="Pfam" id="PF02080">
    <property type="entry name" value="TrkA_C"/>
    <property type="match status" value="1"/>
</dbReference>
<sequence>MRQFFVISGLLVGILVMGTVGIYSLTGEDVSWLESAYLAVITLTTVGSRDVPHSPQGMIFIMVYLISGISVFTYCVFQMGQLIVNADFREMWEKRRMDRELNKLNQHFIVCGLGRMGNSICEHLDAKNQPFVVIDSSEEVISNVCKERKWLGVHGDATDDEVLTQAGVERAQSIATVLATDADNVYVVLSARLLSSSIQIVARASDTRAVQKLQRAGATRVISPFSSGAKKMARLMLSPSVEDFLEITDENGSDLELAEIQIRNNNDYVGKSLAKTDLRKQGIMVIGIRRTDGEHVIAPEGSVCIESGDSLFAFGSPTAVNALAGKCTSGKC</sequence>
<dbReference type="PROSITE" id="PS51202">
    <property type="entry name" value="RCK_C"/>
    <property type="match status" value="1"/>
</dbReference>
<keyword evidence="6" id="KW-1185">Reference proteome</keyword>
<dbReference type="Proteomes" id="UP000315724">
    <property type="component" value="Chromosome"/>
</dbReference>
<dbReference type="PANTHER" id="PTHR43833">
    <property type="entry name" value="POTASSIUM CHANNEL PROTEIN 2-RELATED-RELATED"/>
    <property type="match status" value="1"/>
</dbReference>
<evidence type="ECO:0000256" key="2">
    <source>
        <dbReference type="SAM" id="Phobius"/>
    </source>
</evidence>
<keyword evidence="2" id="KW-1133">Transmembrane helix</keyword>
<evidence type="ECO:0000259" key="3">
    <source>
        <dbReference type="PROSITE" id="PS51201"/>
    </source>
</evidence>
<keyword evidence="2" id="KW-0812">Transmembrane</keyword>
<accession>A0A517QM77</accession>
<evidence type="ECO:0000313" key="6">
    <source>
        <dbReference type="Proteomes" id="UP000315724"/>
    </source>
</evidence>
<feature type="transmembrane region" description="Helical" evidence="2">
    <location>
        <begin position="57"/>
        <end position="77"/>
    </location>
</feature>
<evidence type="ECO:0000313" key="5">
    <source>
        <dbReference type="EMBL" id="QDT32736.1"/>
    </source>
</evidence>
<dbReference type="InterPro" id="IPR036721">
    <property type="entry name" value="RCK_C_sf"/>
</dbReference>
<dbReference type="RefSeq" id="WP_145198208.1">
    <property type="nucleotide sequence ID" value="NZ_CP036267.1"/>
</dbReference>
<proteinExistence type="predicted"/>
<dbReference type="Pfam" id="PF02254">
    <property type="entry name" value="TrkA_N"/>
    <property type="match status" value="1"/>
</dbReference>
<keyword evidence="5" id="KW-0813">Transport</keyword>
<keyword evidence="5" id="KW-0407">Ion channel</keyword>
<feature type="transmembrane region" description="Helical" evidence="2">
    <location>
        <begin position="5"/>
        <end position="25"/>
    </location>
</feature>
<dbReference type="EMBL" id="CP036267">
    <property type="protein sequence ID" value="QDT32736.1"/>
    <property type="molecule type" value="Genomic_DNA"/>
</dbReference>
<keyword evidence="5" id="KW-0406">Ion transport</keyword>
<dbReference type="InterPro" id="IPR006037">
    <property type="entry name" value="RCK_C"/>
</dbReference>
<dbReference type="GO" id="GO:0005886">
    <property type="term" value="C:plasma membrane"/>
    <property type="evidence" value="ECO:0007669"/>
    <property type="project" value="UniProtKB-SubCell"/>
</dbReference>
<dbReference type="InterPro" id="IPR013099">
    <property type="entry name" value="K_chnl_dom"/>
</dbReference>
<keyword evidence="2" id="KW-0472">Membrane</keyword>
<dbReference type="Gene3D" id="3.30.70.1450">
    <property type="entry name" value="Regulator of K+ conductance, C-terminal domain"/>
    <property type="match status" value="1"/>
</dbReference>
<dbReference type="SUPFAM" id="SSF81324">
    <property type="entry name" value="Voltage-gated potassium channels"/>
    <property type="match status" value="1"/>
</dbReference>
<dbReference type="PROSITE" id="PS51201">
    <property type="entry name" value="RCK_N"/>
    <property type="match status" value="1"/>
</dbReference>
<protein>
    <submittedName>
        <fullName evidence="5">Voltage-gated potassium channel Kch</fullName>
    </submittedName>
</protein>
<comment type="subcellular location">
    <subcellularLocation>
        <location evidence="1">Cell membrane</location>
        <topology evidence="1">Multi-pass membrane protein</topology>
    </subcellularLocation>
</comment>
<gene>
    <name evidence="5" type="primary">kch</name>
    <name evidence="5" type="ORF">Mal48_19830</name>
</gene>
<dbReference type="PANTHER" id="PTHR43833:SF9">
    <property type="entry name" value="POTASSIUM CHANNEL PROTEIN YUGO-RELATED"/>
    <property type="match status" value="1"/>
</dbReference>
<dbReference type="Pfam" id="PF07885">
    <property type="entry name" value="Ion_trans_2"/>
    <property type="match status" value="1"/>
</dbReference>